<dbReference type="HOGENOM" id="CLU_3385664_0_0_1"/>
<accession>K3YFR6</accession>
<evidence type="ECO:0000313" key="1">
    <source>
        <dbReference type="EnsemblPlants" id="KQK99842"/>
    </source>
</evidence>
<dbReference type="InParanoid" id="K3YFR6"/>
<dbReference type="AlphaFoldDB" id="K3YFR6"/>
<proteinExistence type="predicted"/>
<organism evidence="1 2">
    <name type="scientific">Setaria italica</name>
    <name type="common">Foxtail millet</name>
    <name type="synonym">Panicum italicum</name>
    <dbReference type="NCBI Taxonomy" id="4555"/>
    <lineage>
        <taxon>Eukaryota</taxon>
        <taxon>Viridiplantae</taxon>
        <taxon>Streptophyta</taxon>
        <taxon>Embryophyta</taxon>
        <taxon>Tracheophyta</taxon>
        <taxon>Spermatophyta</taxon>
        <taxon>Magnoliopsida</taxon>
        <taxon>Liliopsida</taxon>
        <taxon>Poales</taxon>
        <taxon>Poaceae</taxon>
        <taxon>PACMAD clade</taxon>
        <taxon>Panicoideae</taxon>
        <taxon>Panicodae</taxon>
        <taxon>Paniceae</taxon>
        <taxon>Cenchrinae</taxon>
        <taxon>Setaria</taxon>
    </lineage>
</organism>
<reference evidence="1" key="2">
    <citation type="submission" date="2018-08" db="UniProtKB">
        <authorList>
            <consortium name="EnsemblPlants"/>
        </authorList>
    </citation>
    <scope>IDENTIFICATION</scope>
    <source>
        <strain evidence="1">Yugu1</strain>
    </source>
</reference>
<evidence type="ECO:0000313" key="2">
    <source>
        <dbReference type="Proteomes" id="UP000004995"/>
    </source>
</evidence>
<name>K3YFR6_SETIT</name>
<reference evidence="2" key="1">
    <citation type="journal article" date="2012" name="Nat. Biotechnol.">
        <title>Reference genome sequence of the model plant Setaria.</title>
        <authorList>
            <person name="Bennetzen J.L."/>
            <person name="Schmutz J."/>
            <person name="Wang H."/>
            <person name="Percifield R."/>
            <person name="Hawkins J."/>
            <person name="Pontaroli A.C."/>
            <person name="Estep M."/>
            <person name="Feng L."/>
            <person name="Vaughn J.N."/>
            <person name="Grimwood J."/>
            <person name="Jenkins J."/>
            <person name="Barry K."/>
            <person name="Lindquist E."/>
            <person name="Hellsten U."/>
            <person name="Deshpande S."/>
            <person name="Wang X."/>
            <person name="Wu X."/>
            <person name="Mitros T."/>
            <person name="Triplett J."/>
            <person name="Yang X."/>
            <person name="Ye C.Y."/>
            <person name="Mauro-Herrera M."/>
            <person name="Wang L."/>
            <person name="Li P."/>
            <person name="Sharma M."/>
            <person name="Sharma R."/>
            <person name="Ronald P.C."/>
            <person name="Panaud O."/>
            <person name="Kellogg E.A."/>
            <person name="Brutnell T.P."/>
            <person name="Doust A.N."/>
            <person name="Tuskan G.A."/>
            <person name="Rokhsar D."/>
            <person name="Devos K.M."/>
        </authorList>
    </citation>
    <scope>NUCLEOTIDE SEQUENCE [LARGE SCALE GENOMIC DNA]</scope>
    <source>
        <strain evidence="2">cv. Yugu1</strain>
    </source>
</reference>
<dbReference type="EnsemblPlants" id="KQK99842">
    <property type="protein sequence ID" value="KQK99842"/>
    <property type="gene ID" value="SETIT_013084mg"/>
</dbReference>
<keyword evidence="2" id="KW-1185">Reference proteome</keyword>
<dbReference type="EMBL" id="AGNK02004576">
    <property type="status" value="NOT_ANNOTATED_CDS"/>
    <property type="molecule type" value="Genomic_DNA"/>
</dbReference>
<dbReference type="Gramene" id="KQK99842">
    <property type="protein sequence ID" value="KQK99842"/>
    <property type="gene ID" value="SETIT_013084mg"/>
</dbReference>
<sequence>MSKILFQPFMTISIHHGSSLLRSQRCKLKYSKL</sequence>
<dbReference type="Proteomes" id="UP000004995">
    <property type="component" value="Unassembled WGS sequence"/>
</dbReference>
<protein>
    <submittedName>
        <fullName evidence="1">Uncharacterized protein</fullName>
    </submittedName>
</protein>